<organism evidence="1">
    <name type="scientific">viral metagenome</name>
    <dbReference type="NCBI Taxonomy" id="1070528"/>
    <lineage>
        <taxon>unclassified sequences</taxon>
        <taxon>metagenomes</taxon>
        <taxon>organismal metagenomes</taxon>
    </lineage>
</organism>
<evidence type="ECO:0000313" key="1">
    <source>
        <dbReference type="EMBL" id="QJA67082.1"/>
    </source>
</evidence>
<dbReference type="EMBL" id="MT141565">
    <property type="protein sequence ID" value="QJA67082.1"/>
    <property type="molecule type" value="Genomic_DNA"/>
</dbReference>
<accession>A0A6M3JDA0</accession>
<name>A0A6M3JDA0_9ZZZZ</name>
<protein>
    <submittedName>
        <fullName evidence="1">Uncharacterized protein</fullName>
    </submittedName>
</protein>
<proteinExistence type="predicted"/>
<dbReference type="AlphaFoldDB" id="A0A6M3JDA0"/>
<reference evidence="1" key="1">
    <citation type="submission" date="2020-03" db="EMBL/GenBank/DDBJ databases">
        <title>The deep terrestrial virosphere.</title>
        <authorList>
            <person name="Holmfeldt K."/>
            <person name="Nilsson E."/>
            <person name="Simone D."/>
            <person name="Lopez-Fernandez M."/>
            <person name="Wu X."/>
            <person name="de Brujin I."/>
            <person name="Lundin D."/>
            <person name="Andersson A."/>
            <person name="Bertilsson S."/>
            <person name="Dopson M."/>
        </authorList>
    </citation>
    <scope>NUCLEOTIDE SEQUENCE</scope>
    <source>
        <strain evidence="1">MM415B00308</strain>
    </source>
</reference>
<sequence>MKGFRNIFNAGFTKGLRSSDTSKRNSGLFTECVNARVMEEGLEGYIPSITAFPAITGVTATMSWPFPQLLWDDTNMYVGNRTSLYQLVPTAGVWAGTKLTTAYTGVINWPWTFAKFPMFPVFASGDMLIYYDYAATAWKYWQKGTGTTAQGSKWSSDWYQPTSVCDFRGQAIAAGSRVATTAPSQSRIVRWSDIGAFDFLGKTSKSRKNEAGQWFLPYDDKEICMRVLPLESAVIVYGTFGVWAMIPVEAPAATFGFKRLYEPGIVNPLAVGGDLKRHLFVDRFGELVSIDNSLTVTDLGYSEFFETLQDSISHATGVGVLRVLYDEINDEWHIGTGVKQYLFKNEALTEIKRAITSMVTLQRAQITDTARSTIVGGTYGFYQDIAETYMRFVTDTIDMGLGTIKMIETVEVQGDFPSYTALEVAIDYRYDKSSTFARSSWVRCAPDGVATPMVAGNDLRVAVRVTPYTNVKVYGLSIGWKLVDKRHIRGMYADIGDA</sequence>
<gene>
    <name evidence="1" type="ORF">MM415B00308_0060</name>
</gene>